<protein>
    <submittedName>
        <fullName evidence="1">Uncharacterized protein</fullName>
    </submittedName>
</protein>
<dbReference type="Proteomes" id="UP000322214">
    <property type="component" value="Chromosome"/>
</dbReference>
<accession>A0A5B9PQ48</accession>
<reference evidence="1 2" key="1">
    <citation type="submission" date="2019-08" db="EMBL/GenBank/DDBJ databases">
        <title>Deep-cultivation of Planctomycetes and their phenomic and genomic characterization uncovers novel biology.</title>
        <authorList>
            <person name="Wiegand S."/>
            <person name="Jogler M."/>
            <person name="Boedeker C."/>
            <person name="Pinto D."/>
            <person name="Vollmers J."/>
            <person name="Rivas-Marin E."/>
            <person name="Kohn T."/>
            <person name="Peeters S.H."/>
            <person name="Heuer A."/>
            <person name="Rast P."/>
            <person name="Oberbeckmann S."/>
            <person name="Bunk B."/>
            <person name="Jeske O."/>
            <person name="Meyerdierks A."/>
            <person name="Storesund J.E."/>
            <person name="Kallscheuer N."/>
            <person name="Luecker S."/>
            <person name="Lage O.M."/>
            <person name="Pohl T."/>
            <person name="Merkel B.J."/>
            <person name="Hornburger P."/>
            <person name="Mueller R.-W."/>
            <person name="Bruemmer F."/>
            <person name="Labrenz M."/>
            <person name="Spormann A.M."/>
            <person name="Op den Camp H."/>
            <person name="Overmann J."/>
            <person name="Amann R."/>
            <person name="Jetten M.S.M."/>
            <person name="Mascher T."/>
            <person name="Medema M.H."/>
            <person name="Devos D.P."/>
            <person name="Kaster A.-K."/>
            <person name="Ovreas L."/>
            <person name="Rohde M."/>
            <person name="Galperin M.Y."/>
            <person name="Jogler C."/>
        </authorList>
    </citation>
    <scope>NUCLEOTIDE SEQUENCE [LARGE SCALE GENOMIC DNA]</scope>
    <source>
        <strain evidence="1 2">FC18</strain>
    </source>
</reference>
<name>A0A5B9PQ48_9BACT</name>
<dbReference type="GO" id="GO:0008113">
    <property type="term" value="F:peptide-methionine (S)-S-oxide reductase activity"/>
    <property type="evidence" value="ECO:0007669"/>
    <property type="project" value="InterPro"/>
</dbReference>
<dbReference type="KEGG" id="mff:MFFC18_43420"/>
<dbReference type="AlphaFoldDB" id="A0A5B9PQ48"/>
<evidence type="ECO:0000313" key="1">
    <source>
        <dbReference type="EMBL" id="QEG24423.1"/>
    </source>
</evidence>
<evidence type="ECO:0000313" key="2">
    <source>
        <dbReference type="Proteomes" id="UP000322214"/>
    </source>
</evidence>
<organism evidence="1 2">
    <name type="scientific">Mariniblastus fucicola</name>
    <dbReference type="NCBI Taxonomy" id="980251"/>
    <lineage>
        <taxon>Bacteria</taxon>
        <taxon>Pseudomonadati</taxon>
        <taxon>Planctomycetota</taxon>
        <taxon>Planctomycetia</taxon>
        <taxon>Pirellulales</taxon>
        <taxon>Pirellulaceae</taxon>
        <taxon>Mariniblastus</taxon>
    </lineage>
</organism>
<proteinExistence type="predicted"/>
<gene>
    <name evidence="1" type="ORF">MFFC18_43420</name>
</gene>
<sequence length="167" mass="18219">MGSIDGVYATAAAWRDGVEVVSLLFDPDEVAYRTLVEKAKQFKCTSKVFAHSKSQLEVANELVGDKAVMANESQKPRFAKASDQKYYLANSPLKSLPMCGCQMTKLNAAMGLGQPVDALLSPRQKVLAKRILRRLESDPDSLDGFISPSDDNELGDYSTKLEAALSK</sequence>
<keyword evidence="2" id="KW-1185">Reference proteome</keyword>
<dbReference type="SUPFAM" id="SSF55068">
    <property type="entry name" value="Peptide methionine sulfoxide reductase"/>
    <property type="match status" value="1"/>
</dbReference>
<dbReference type="EMBL" id="CP042912">
    <property type="protein sequence ID" value="QEG24423.1"/>
    <property type="molecule type" value="Genomic_DNA"/>
</dbReference>
<dbReference type="STRING" id="980251.GCA_001642875_01229"/>
<dbReference type="InterPro" id="IPR036509">
    <property type="entry name" value="Met_Sox_Rdtase_MsrA_sf"/>
</dbReference>